<dbReference type="EMBL" id="FNOW01000024">
    <property type="protein sequence ID" value="SDY00617.1"/>
    <property type="molecule type" value="Genomic_DNA"/>
</dbReference>
<evidence type="ECO:0000313" key="1">
    <source>
        <dbReference type="EMBL" id="SDY00617.1"/>
    </source>
</evidence>
<name>A0A1H3GC29_ALLWA</name>
<dbReference type="AlphaFoldDB" id="A0A1H3GC29"/>
<keyword evidence="2" id="KW-1185">Reference proteome</keyword>
<organism evidence="1 2">
    <name type="scientific">Allochromatium warmingii</name>
    <name type="common">Chromatium warmingii</name>
    <dbReference type="NCBI Taxonomy" id="61595"/>
    <lineage>
        <taxon>Bacteria</taxon>
        <taxon>Pseudomonadati</taxon>
        <taxon>Pseudomonadota</taxon>
        <taxon>Gammaproteobacteria</taxon>
        <taxon>Chromatiales</taxon>
        <taxon>Chromatiaceae</taxon>
        <taxon>Allochromatium</taxon>
    </lineage>
</organism>
<gene>
    <name evidence="1" type="ORF">SAMN05421644_1244</name>
</gene>
<accession>A0A1H3GC29</accession>
<sequence length="68" mass="7556">MGNWIDVEHKGFPPDETVQYSDCDGRLSSCNRPVSAQIAMQIAPVGVFDRCQRGFVCANVHVSFIKLN</sequence>
<evidence type="ECO:0000313" key="2">
    <source>
        <dbReference type="Proteomes" id="UP000198672"/>
    </source>
</evidence>
<dbReference type="Proteomes" id="UP000198672">
    <property type="component" value="Unassembled WGS sequence"/>
</dbReference>
<reference evidence="2" key="1">
    <citation type="submission" date="2016-10" db="EMBL/GenBank/DDBJ databases">
        <authorList>
            <person name="Varghese N."/>
            <person name="Submissions S."/>
        </authorList>
    </citation>
    <scope>NUCLEOTIDE SEQUENCE [LARGE SCALE GENOMIC DNA]</scope>
    <source>
        <strain evidence="2">DSM 173</strain>
    </source>
</reference>
<protein>
    <submittedName>
        <fullName evidence="1">Uncharacterized protein</fullName>
    </submittedName>
</protein>
<proteinExistence type="predicted"/>
<dbReference type="STRING" id="61595.SAMN05421644_1244"/>